<dbReference type="InterPro" id="IPR001387">
    <property type="entry name" value="Cro/C1-type_HTH"/>
</dbReference>
<dbReference type="CDD" id="cd00093">
    <property type="entry name" value="HTH_XRE"/>
    <property type="match status" value="1"/>
</dbReference>
<dbReference type="PROSITE" id="PS50943">
    <property type="entry name" value="HTH_CROC1"/>
    <property type="match status" value="1"/>
</dbReference>
<dbReference type="Pfam" id="PF01381">
    <property type="entry name" value="HTH_3"/>
    <property type="match status" value="1"/>
</dbReference>
<evidence type="ECO:0000259" key="1">
    <source>
        <dbReference type="PROSITE" id="PS50943"/>
    </source>
</evidence>
<protein>
    <recommendedName>
        <fullName evidence="1">HTH cro/C1-type domain-containing protein</fullName>
    </recommendedName>
</protein>
<dbReference type="AlphaFoldDB" id="A0A174PFA6"/>
<name>A0A174PFA6_9FIRM</name>
<dbReference type="Gene3D" id="1.10.260.40">
    <property type="entry name" value="lambda repressor-like DNA-binding domains"/>
    <property type="match status" value="1"/>
</dbReference>
<reference evidence="2 3" key="1">
    <citation type="submission" date="2015-09" db="EMBL/GenBank/DDBJ databases">
        <authorList>
            <consortium name="Pathogen Informatics"/>
        </authorList>
    </citation>
    <scope>NUCLEOTIDE SEQUENCE [LARGE SCALE GENOMIC DNA]</scope>
    <source>
        <strain evidence="2 3">2789STDY5834957</strain>
    </source>
</reference>
<dbReference type="SUPFAM" id="SSF47413">
    <property type="entry name" value="lambda repressor-like DNA-binding domains"/>
    <property type="match status" value="1"/>
</dbReference>
<dbReference type="Proteomes" id="UP000095762">
    <property type="component" value="Unassembled WGS sequence"/>
</dbReference>
<dbReference type="GO" id="GO:0003677">
    <property type="term" value="F:DNA binding"/>
    <property type="evidence" value="ECO:0007669"/>
    <property type="project" value="InterPro"/>
</dbReference>
<dbReference type="EMBL" id="CZBP01000001">
    <property type="protein sequence ID" value="CUP57085.1"/>
    <property type="molecule type" value="Genomic_DNA"/>
</dbReference>
<dbReference type="InterPro" id="IPR010982">
    <property type="entry name" value="Lambda_DNA-bd_dom_sf"/>
</dbReference>
<proteinExistence type="predicted"/>
<sequence>MTIKEMRLLLQVSRTEFSRQYHIPLRTLEDWESGKRNPPNYVLELLERVVKEDAERS</sequence>
<organism evidence="2 3">
    <name type="scientific">Blautia obeum</name>
    <dbReference type="NCBI Taxonomy" id="40520"/>
    <lineage>
        <taxon>Bacteria</taxon>
        <taxon>Bacillati</taxon>
        <taxon>Bacillota</taxon>
        <taxon>Clostridia</taxon>
        <taxon>Lachnospirales</taxon>
        <taxon>Lachnospiraceae</taxon>
        <taxon>Blautia</taxon>
    </lineage>
</organism>
<accession>A0A174PFA6</accession>
<feature type="domain" description="HTH cro/C1-type" evidence="1">
    <location>
        <begin position="3"/>
        <end position="57"/>
    </location>
</feature>
<evidence type="ECO:0000313" key="3">
    <source>
        <dbReference type="Proteomes" id="UP000095762"/>
    </source>
</evidence>
<gene>
    <name evidence="2" type="ORF">ERS852569_00010</name>
</gene>
<dbReference type="RefSeq" id="WP_081018814.1">
    <property type="nucleotide sequence ID" value="NZ_CZBP01000001.1"/>
</dbReference>
<evidence type="ECO:0000313" key="2">
    <source>
        <dbReference type="EMBL" id="CUP57085.1"/>
    </source>
</evidence>